<sequence length="474" mass="52952">MERRIYEAAVEGNIISLLKLLQEDALILDRITVSCYGETLLHIASMLGHAEFVQELVGRKPELAGELDSRKSSPLHLATSKGCLDTVKILVSVNPEMCLARDRDGNNPVHIAAMKGRVSVLKELVKVRRNAARMLMERGETILHACVRFDQLEAMKFLMEEMSDHEFVNSKDDDGNTILHLAVADKQVETIQFLTTNNAIEVNALNKGGFTALDILKQSRRDLKDYEIVELLRHRRAISAEDIAVSTHELGSKQTATLTSHGNNQINMLHPQGNRTEKSVEKKDDWLKEMSNALMVVASLIATVTFQAGLNPPGGVWQDTKQPPQDGAPTSEPDHRAGQSIMADTLFLFRVFFTFNTIGFVASLCIILLLVSGLPFFKRRMFMWILMVILWVAISALTLAYLFSLIYIMGPHSLTVGDVPVTLMVLFVWMGVMGILLLSHTICLVKKIIVYCIKLTKAWRDTNGSNADEKCHII</sequence>
<reference evidence="2" key="1">
    <citation type="journal article" date="2023" name="G3 (Bethesda)">
        <title>Genome assembly and association tests identify interacting loci associated with vigor, precocity, and sex in interspecific pistachio rootstocks.</title>
        <authorList>
            <person name="Palmer W."/>
            <person name="Jacygrad E."/>
            <person name="Sagayaradj S."/>
            <person name="Cavanaugh K."/>
            <person name="Han R."/>
            <person name="Bertier L."/>
            <person name="Beede B."/>
            <person name="Kafkas S."/>
            <person name="Golino D."/>
            <person name="Preece J."/>
            <person name="Michelmore R."/>
        </authorList>
    </citation>
    <scope>NUCLEOTIDE SEQUENCE [LARGE SCALE GENOMIC DNA]</scope>
</reference>
<comment type="caution">
    <text evidence="1">The sequence shown here is derived from an EMBL/GenBank/DDBJ whole genome shotgun (WGS) entry which is preliminary data.</text>
</comment>
<dbReference type="Proteomes" id="UP001163603">
    <property type="component" value="Chromosome 8"/>
</dbReference>
<name>A0ACC0YA92_9ROSI</name>
<protein>
    <submittedName>
        <fullName evidence="1">Uncharacterized protein</fullName>
    </submittedName>
</protein>
<evidence type="ECO:0000313" key="1">
    <source>
        <dbReference type="EMBL" id="KAJ0031075.1"/>
    </source>
</evidence>
<evidence type="ECO:0000313" key="2">
    <source>
        <dbReference type="Proteomes" id="UP001163603"/>
    </source>
</evidence>
<organism evidence="1 2">
    <name type="scientific">Pistacia integerrima</name>
    <dbReference type="NCBI Taxonomy" id="434235"/>
    <lineage>
        <taxon>Eukaryota</taxon>
        <taxon>Viridiplantae</taxon>
        <taxon>Streptophyta</taxon>
        <taxon>Embryophyta</taxon>
        <taxon>Tracheophyta</taxon>
        <taxon>Spermatophyta</taxon>
        <taxon>Magnoliopsida</taxon>
        <taxon>eudicotyledons</taxon>
        <taxon>Gunneridae</taxon>
        <taxon>Pentapetalae</taxon>
        <taxon>rosids</taxon>
        <taxon>malvids</taxon>
        <taxon>Sapindales</taxon>
        <taxon>Anacardiaceae</taxon>
        <taxon>Pistacia</taxon>
    </lineage>
</organism>
<dbReference type="EMBL" id="CM047743">
    <property type="protein sequence ID" value="KAJ0031075.1"/>
    <property type="molecule type" value="Genomic_DNA"/>
</dbReference>
<proteinExistence type="predicted"/>
<keyword evidence="2" id="KW-1185">Reference proteome</keyword>
<accession>A0ACC0YA92</accession>
<gene>
    <name evidence="1" type="ORF">Pint_14359</name>
</gene>